<sequence length="170" mass="19526">MTWDQSSSKCFCLRMRDLRADSLFEIILLCLLSFIILSCCSSASSEVELLLRLVCCGIPFTSLEPRPQVSIYKCIDDFNKDEIRKNLDGDGGGAGNVPSIWLYLELHSPTKKKEILMHHEENFLWSKCICFQNAFKTVKFKKVSLAFYRGFLTIIGVEACQLHVWLDVFR</sequence>
<dbReference type="AlphaFoldDB" id="A0A5A7QZ25"/>
<dbReference type="EMBL" id="BKCP01008515">
    <property type="protein sequence ID" value="GER49241.1"/>
    <property type="molecule type" value="Genomic_DNA"/>
</dbReference>
<reference evidence="2" key="1">
    <citation type="journal article" date="2019" name="Curr. Biol.">
        <title>Genome Sequence of Striga asiatica Provides Insight into the Evolution of Plant Parasitism.</title>
        <authorList>
            <person name="Yoshida S."/>
            <person name="Kim S."/>
            <person name="Wafula E.K."/>
            <person name="Tanskanen J."/>
            <person name="Kim Y.M."/>
            <person name="Honaas L."/>
            <person name="Yang Z."/>
            <person name="Spallek T."/>
            <person name="Conn C.E."/>
            <person name="Ichihashi Y."/>
            <person name="Cheong K."/>
            <person name="Cui S."/>
            <person name="Der J.P."/>
            <person name="Gundlach H."/>
            <person name="Jiao Y."/>
            <person name="Hori C."/>
            <person name="Ishida J.K."/>
            <person name="Kasahara H."/>
            <person name="Kiba T."/>
            <person name="Kim M.S."/>
            <person name="Koo N."/>
            <person name="Laohavisit A."/>
            <person name="Lee Y.H."/>
            <person name="Lumba S."/>
            <person name="McCourt P."/>
            <person name="Mortimer J.C."/>
            <person name="Mutuku J.M."/>
            <person name="Nomura T."/>
            <person name="Sasaki-Sekimoto Y."/>
            <person name="Seto Y."/>
            <person name="Wang Y."/>
            <person name="Wakatake T."/>
            <person name="Sakakibara H."/>
            <person name="Demura T."/>
            <person name="Yamaguchi S."/>
            <person name="Yoneyama K."/>
            <person name="Manabe R.I."/>
            <person name="Nelson D.C."/>
            <person name="Schulman A.H."/>
            <person name="Timko M.P."/>
            <person name="dePamphilis C.W."/>
            <person name="Choi D."/>
            <person name="Shirasu K."/>
        </authorList>
    </citation>
    <scope>NUCLEOTIDE SEQUENCE [LARGE SCALE GENOMIC DNA]</scope>
    <source>
        <strain evidence="2">cv. UVA1</strain>
    </source>
</reference>
<organism evidence="1 2">
    <name type="scientific">Striga asiatica</name>
    <name type="common">Asiatic witchweed</name>
    <name type="synonym">Buchnera asiatica</name>
    <dbReference type="NCBI Taxonomy" id="4170"/>
    <lineage>
        <taxon>Eukaryota</taxon>
        <taxon>Viridiplantae</taxon>
        <taxon>Streptophyta</taxon>
        <taxon>Embryophyta</taxon>
        <taxon>Tracheophyta</taxon>
        <taxon>Spermatophyta</taxon>
        <taxon>Magnoliopsida</taxon>
        <taxon>eudicotyledons</taxon>
        <taxon>Gunneridae</taxon>
        <taxon>Pentapetalae</taxon>
        <taxon>asterids</taxon>
        <taxon>lamiids</taxon>
        <taxon>Lamiales</taxon>
        <taxon>Orobanchaceae</taxon>
        <taxon>Buchnereae</taxon>
        <taxon>Striga</taxon>
    </lineage>
</organism>
<proteinExistence type="predicted"/>
<evidence type="ECO:0000313" key="1">
    <source>
        <dbReference type="EMBL" id="GER49241.1"/>
    </source>
</evidence>
<name>A0A5A7QZ25_STRAF</name>
<evidence type="ECO:0000313" key="2">
    <source>
        <dbReference type="Proteomes" id="UP000325081"/>
    </source>
</evidence>
<keyword evidence="2" id="KW-1185">Reference proteome</keyword>
<protein>
    <submittedName>
        <fullName evidence="1">Mitochondrial import inner membrane translocase</fullName>
    </submittedName>
</protein>
<comment type="caution">
    <text evidence="1">The sequence shown here is derived from an EMBL/GenBank/DDBJ whole genome shotgun (WGS) entry which is preliminary data.</text>
</comment>
<accession>A0A5A7QZ25</accession>
<gene>
    <name evidence="1" type="ORF">STAS_26470</name>
</gene>
<dbReference type="Proteomes" id="UP000325081">
    <property type="component" value="Unassembled WGS sequence"/>
</dbReference>